<dbReference type="PANTHER" id="PTHR46268:SF24">
    <property type="entry name" value="UNIVERSAL STRESS PROTEIN"/>
    <property type="match status" value="1"/>
</dbReference>
<dbReference type="PANTHER" id="PTHR46268">
    <property type="entry name" value="STRESS RESPONSE PROTEIN NHAX"/>
    <property type="match status" value="1"/>
</dbReference>
<accession>A0A7J9SKI7</accession>
<dbReference type="SUPFAM" id="SSF52402">
    <property type="entry name" value="Adenine nucleotide alpha hydrolases-like"/>
    <property type="match status" value="1"/>
</dbReference>
<proteinExistence type="inferred from homology"/>
<protein>
    <submittedName>
        <fullName evidence="3">Universal stress protein</fullName>
    </submittedName>
</protein>
<dbReference type="EMBL" id="JACKXD010000005">
    <property type="protein sequence ID" value="MBB6647474.1"/>
    <property type="molecule type" value="Genomic_DNA"/>
</dbReference>
<dbReference type="InterPro" id="IPR014729">
    <property type="entry name" value="Rossmann-like_a/b/a_fold"/>
</dbReference>
<dbReference type="InterPro" id="IPR006016">
    <property type="entry name" value="UspA"/>
</dbReference>
<dbReference type="Gene3D" id="3.40.50.620">
    <property type="entry name" value="HUPs"/>
    <property type="match status" value="1"/>
</dbReference>
<evidence type="ECO:0000313" key="4">
    <source>
        <dbReference type="Proteomes" id="UP000546257"/>
    </source>
</evidence>
<dbReference type="InterPro" id="IPR006015">
    <property type="entry name" value="Universal_stress_UspA"/>
</dbReference>
<dbReference type="RefSeq" id="WP_185193845.1">
    <property type="nucleotide sequence ID" value="NZ_JACKXD010000005.1"/>
</dbReference>
<evidence type="ECO:0000313" key="3">
    <source>
        <dbReference type="EMBL" id="MBB6647474.1"/>
    </source>
</evidence>
<keyword evidence="4" id="KW-1185">Reference proteome</keyword>
<dbReference type="PRINTS" id="PR01438">
    <property type="entry name" value="UNVRSLSTRESS"/>
</dbReference>
<dbReference type="Proteomes" id="UP000546257">
    <property type="component" value="Unassembled WGS sequence"/>
</dbReference>
<comment type="caution">
    <text evidence="3">The sequence shown here is derived from an EMBL/GenBank/DDBJ whole genome shotgun (WGS) entry which is preliminary data.</text>
</comment>
<dbReference type="CDD" id="cd00293">
    <property type="entry name" value="USP-like"/>
    <property type="match status" value="1"/>
</dbReference>
<organism evidence="3 4">
    <name type="scientific">Halobellus ruber</name>
    <dbReference type="NCBI Taxonomy" id="2761102"/>
    <lineage>
        <taxon>Archaea</taxon>
        <taxon>Methanobacteriati</taxon>
        <taxon>Methanobacteriota</taxon>
        <taxon>Stenosarchaea group</taxon>
        <taxon>Halobacteria</taxon>
        <taxon>Halobacteriales</taxon>
        <taxon>Haloferacaceae</taxon>
        <taxon>Halobellus</taxon>
    </lineage>
</organism>
<comment type="similarity">
    <text evidence="1">Belongs to the universal stress protein A family.</text>
</comment>
<sequence length="141" mass="15539">MDTVLVPYDGSTLARGALEFACEKFTDGELIVLYVVDTSISLEPETYVGVKLGEIYERREAEGREHLDEAAEIAGEYGRSITTVLDHGEPSKVILKQVTEHDADHVVMGSHSQGTIERFFLGSVSERVVERAPTSVSVIRE</sequence>
<dbReference type="Pfam" id="PF00582">
    <property type="entry name" value="Usp"/>
    <property type="match status" value="1"/>
</dbReference>
<name>A0A7J9SKI7_9EURY</name>
<evidence type="ECO:0000256" key="1">
    <source>
        <dbReference type="ARBA" id="ARBA00008791"/>
    </source>
</evidence>
<feature type="domain" description="UspA" evidence="2">
    <location>
        <begin position="2"/>
        <end position="140"/>
    </location>
</feature>
<reference evidence="3 4" key="1">
    <citation type="submission" date="2020-08" db="EMBL/GenBank/DDBJ databases">
        <authorList>
            <person name="Seo M.-J."/>
        </authorList>
    </citation>
    <scope>NUCLEOTIDE SEQUENCE [LARGE SCALE GENOMIC DNA]</scope>
    <source>
        <strain evidence="3 4">MBLA0160</strain>
    </source>
</reference>
<gene>
    <name evidence="3" type="ORF">H5V44_14470</name>
</gene>
<dbReference type="AlphaFoldDB" id="A0A7J9SKI7"/>
<evidence type="ECO:0000259" key="2">
    <source>
        <dbReference type="Pfam" id="PF00582"/>
    </source>
</evidence>